<protein>
    <submittedName>
        <fullName evidence="3">TDP-4-oxo-6-deoxy-alpha-D-glucose-3, 4-oxoisomerase</fullName>
        <ecNumber evidence="3">5.3.2.3</ecNumber>
    </submittedName>
</protein>
<dbReference type="EMBL" id="BPQI01000043">
    <property type="protein sequence ID" value="GJD55855.1"/>
    <property type="molecule type" value="Genomic_DNA"/>
</dbReference>
<keyword evidence="5" id="KW-1185">Reference proteome</keyword>
<dbReference type="Proteomes" id="UP000401717">
    <property type="component" value="Unassembled WGS sequence"/>
</dbReference>
<reference evidence="2" key="2">
    <citation type="journal article" date="2021" name="Front. Microbiol.">
        <title>Comprehensive Comparative Genomics and Phenotyping of Methylobacterium Species.</title>
        <authorList>
            <person name="Alessa O."/>
            <person name="Ogura Y."/>
            <person name="Fujitani Y."/>
            <person name="Takami H."/>
            <person name="Hayashi T."/>
            <person name="Sahin N."/>
            <person name="Tani A."/>
        </authorList>
    </citation>
    <scope>NUCLEOTIDE SEQUENCE</scope>
    <source>
        <strain evidence="2">DSM 22415</strain>
    </source>
</reference>
<reference evidence="3 4" key="1">
    <citation type="submission" date="2019-06" db="EMBL/GenBank/DDBJ databases">
        <authorList>
            <person name="Rodrigo-Torres L."/>
            <person name="Arahal R. D."/>
            <person name="Lucena T."/>
        </authorList>
    </citation>
    <scope>NUCLEOTIDE SEQUENCE [LARGE SCALE GENOMIC DNA]</scope>
    <source>
        <strain evidence="3 4">SW08-7</strain>
    </source>
</reference>
<dbReference type="InterPro" id="IPR011051">
    <property type="entry name" value="RmlC_Cupin_sf"/>
</dbReference>
<dbReference type="Proteomes" id="UP001055303">
    <property type="component" value="Unassembled WGS sequence"/>
</dbReference>
<dbReference type="InterPro" id="IPR008894">
    <property type="entry name" value="QdtA_cupin_dom"/>
</dbReference>
<accession>A0A564G105</accession>
<dbReference type="EMBL" id="CABFVH010000028">
    <property type="protein sequence ID" value="VUF14139.1"/>
    <property type="molecule type" value="Genomic_DNA"/>
</dbReference>
<dbReference type="EC" id="5.3.2.3" evidence="3"/>
<dbReference type="InterPro" id="IPR014710">
    <property type="entry name" value="RmlC-like_jellyroll"/>
</dbReference>
<dbReference type="RefSeq" id="WP_144766513.1">
    <property type="nucleotide sequence ID" value="NZ_BPQI01000043.1"/>
</dbReference>
<evidence type="ECO:0000313" key="2">
    <source>
        <dbReference type="EMBL" id="GJD55855.1"/>
    </source>
</evidence>
<dbReference type="OrthoDB" id="9815592at2"/>
<keyword evidence="3" id="KW-0413">Isomerase</keyword>
<dbReference type="Pfam" id="PF05523">
    <property type="entry name" value="FdtA"/>
    <property type="match status" value="1"/>
</dbReference>
<dbReference type="AlphaFoldDB" id="A0A564G105"/>
<dbReference type="Gene3D" id="2.60.120.10">
    <property type="entry name" value="Jelly Rolls"/>
    <property type="match status" value="1"/>
</dbReference>
<reference evidence="2" key="3">
    <citation type="submission" date="2021-08" db="EMBL/GenBank/DDBJ databases">
        <authorList>
            <person name="Tani A."/>
            <person name="Ola A."/>
            <person name="Ogura Y."/>
            <person name="Katsura K."/>
            <person name="Hayashi T."/>
        </authorList>
    </citation>
    <scope>NUCLEOTIDE SEQUENCE</scope>
    <source>
        <strain evidence="2">DSM 22415</strain>
    </source>
</reference>
<evidence type="ECO:0000313" key="3">
    <source>
        <dbReference type="EMBL" id="VUF14139.1"/>
    </source>
</evidence>
<dbReference type="SUPFAM" id="SSF51182">
    <property type="entry name" value="RmlC-like cupins"/>
    <property type="match status" value="1"/>
</dbReference>
<evidence type="ECO:0000259" key="1">
    <source>
        <dbReference type="Pfam" id="PF05523"/>
    </source>
</evidence>
<organism evidence="3 4">
    <name type="scientific">Methylobacterium dankookense</name>
    <dbReference type="NCBI Taxonomy" id="560405"/>
    <lineage>
        <taxon>Bacteria</taxon>
        <taxon>Pseudomonadati</taxon>
        <taxon>Pseudomonadota</taxon>
        <taxon>Alphaproteobacteria</taxon>
        <taxon>Hyphomicrobiales</taxon>
        <taxon>Methylobacteriaceae</taxon>
        <taxon>Methylobacterium</taxon>
    </lineage>
</organism>
<evidence type="ECO:0000313" key="5">
    <source>
        <dbReference type="Proteomes" id="UP001055303"/>
    </source>
</evidence>
<feature type="domain" description="Sugar 3,4-ketoisomerase QdtA cupin" evidence="1">
    <location>
        <begin position="7"/>
        <end position="120"/>
    </location>
</feature>
<evidence type="ECO:0000313" key="4">
    <source>
        <dbReference type="Proteomes" id="UP000401717"/>
    </source>
</evidence>
<proteinExistence type="predicted"/>
<dbReference type="GO" id="GO:0016853">
    <property type="term" value="F:isomerase activity"/>
    <property type="evidence" value="ECO:0007669"/>
    <property type="project" value="UniProtKB-KW"/>
</dbReference>
<dbReference type="CDD" id="cd20292">
    <property type="entry name" value="cupin_QdtA-like"/>
    <property type="match status" value="1"/>
</dbReference>
<sequence>MQLIRGVEILNYRTHVDDRGKLAAFDEFDNIPFPPRRVFFLKVDDPDRTRGGHANSCDEFIMPLSGSVLVEVDNGRECCSVHLDTRDRALWIKSGIVINLREFESNTVLLICASASYRDTRHFDHPQPHLFMADDFV</sequence>
<gene>
    <name evidence="3" type="primary">fdtA</name>
    <name evidence="2" type="ORF">IFDJLNFL_1746</name>
    <name evidence="3" type="ORF">MTDSW087_03854</name>
</gene>
<name>A0A564G105_9HYPH</name>